<reference evidence="11" key="1">
    <citation type="submission" date="2021-08" db="EMBL/GenBank/DDBJ databases">
        <title>Comparative analyses of Brucepasteria parasyntrophica and Teretinema zuelzerae.</title>
        <authorList>
            <person name="Song Y."/>
            <person name="Brune A."/>
        </authorList>
    </citation>
    <scope>NUCLEOTIDE SEQUENCE</scope>
    <source>
        <strain evidence="11">DSM 1903</strain>
    </source>
</reference>
<keyword evidence="4 9" id="KW-0812">Transmembrane</keyword>
<dbReference type="GO" id="GO:0006605">
    <property type="term" value="P:protein targeting"/>
    <property type="evidence" value="ECO:0007669"/>
    <property type="project" value="UniProtKB-UniRule"/>
</dbReference>
<evidence type="ECO:0000256" key="3">
    <source>
        <dbReference type="ARBA" id="ARBA00022475"/>
    </source>
</evidence>
<dbReference type="InterPro" id="IPR005665">
    <property type="entry name" value="SecF_bac"/>
</dbReference>
<keyword evidence="6 9" id="KW-1133">Transmembrane helix</keyword>
<dbReference type="InterPro" id="IPR022813">
    <property type="entry name" value="SecD/SecF_arch_bac"/>
</dbReference>
<comment type="subunit">
    <text evidence="9">Forms a complex with SecD. Part of the essential Sec protein translocation apparatus which comprises SecA, SecYEG and auxiliary proteins SecDF. Other proteins may also be involved.</text>
</comment>
<dbReference type="NCBIfam" id="TIGR00916">
    <property type="entry name" value="2A0604s01"/>
    <property type="match status" value="1"/>
</dbReference>
<sequence>MKKVIAFSRGFLPTAIVSTALILIGIAGLFTRGINFGIDFQAGFIQKVRIAPTSFTLSYSGSQGVTVSQSSIGIDIVSTGVGSDNQSWAYPYTRFATVGDFVSAVSEIPGIAVSQPADPSASLKSVFTDSTALSRLSAVPYRFHYVPKDAPLVGSDEVRTALAAFPGASVQVVGKPEDSQFQIRVSDDGTDPNASQTIQFGIEQALNSVWGAESIAVVSTDFVGSRFSGTLARQAIWLVLATLALIWVYATIRFRWDFAMGAILAILHDTLIMIAFIVWTRMEFNTLTIAALLTILGYSINDTIVIFDRIRENMKLRPELNITDLLNLSQSEMLGRSIITTVTTMLAVVSLYVFTTGDMKNFALALLVGMTSGVYSTIFIASSFINFISRFRKDKGIIARVAKPAVSGEVI</sequence>
<dbReference type="RefSeq" id="WP_230752266.1">
    <property type="nucleotide sequence ID" value="NZ_JAINWA010000001.1"/>
</dbReference>
<evidence type="ECO:0000256" key="5">
    <source>
        <dbReference type="ARBA" id="ARBA00022927"/>
    </source>
</evidence>
<evidence type="ECO:0000256" key="1">
    <source>
        <dbReference type="ARBA" id="ARBA00004651"/>
    </source>
</evidence>
<dbReference type="EMBL" id="JAINWA010000001">
    <property type="protein sequence ID" value="MCD1653341.1"/>
    <property type="molecule type" value="Genomic_DNA"/>
</dbReference>
<dbReference type="InterPro" id="IPR055344">
    <property type="entry name" value="SecD_SecF_C_bact"/>
</dbReference>
<keyword evidence="12" id="KW-1185">Reference proteome</keyword>
<dbReference type="HAMAP" id="MF_01464_B">
    <property type="entry name" value="SecF_B"/>
    <property type="match status" value="1"/>
</dbReference>
<feature type="transmembrane region" description="Helical" evidence="9">
    <location>
        <begin position="338"/>
        <end position="356"/>
    </location>
</feature>
<proteinExistence type="inferred from homology"/>
<evidence type="ECO:0000256" key="8">
    <source>
        <dbReference type="ARBA" id="ARBA00023136"/>
    </source>
</evidence>
<dbReference type="GO" id="GO:0005886">
    <property type="term" value="C:plasma membrane"/>
    <property type="evidence" value="ECO:0007669"/>
    <property type="project" value="UniProtKB-SubCell"/>
</dbReference>
<feature type="transmembrane region" description="Helical" evidence="9">
    <location>
        <begin position="286"/>
        <end position="307"/>
    </location>
</feature>
<dbReference type="Proteomes" id="UP001198163">
    <property type="component" value="Unassembled WGS sequence"/>
</dbReference>
<dbReference type="Pfam" id="PF02355">
    <property type="entry name" value="SecD_SecF_C"/>
    <property type="match status" value="1"/>
</dbReference>
<feature type="transmembrane region" description="Helical" evidence="9">
    <location>
        <begin position="362"/>
        <end position="388"/>
    </location>
</feature>
<dbReference type="PANTHER" id="PTHR30081:SF8">
    <property type="entry name" value="PROTEIN TRANSLOCASE SUBUNIT SECF"/>
    <property type="match status" value="1"/>
</dbReference>
<comment type="caution">
    <text evidence="11">The sequence shown here is derived from an EMBL/GenBank/DDBJ whole genome shotgun (WGS) entry which is preliminary data.</text>
</comment>
<feature type="domain" description="Protein export membrane protein SecD/SecF C-terminal" evidence="10">
    <location>
        <begin position="214"/>
        <end position="388"/>
    </location>
</feature>
<feature type="transmembrane region" description="Helical" evidence="9">
    <location>
        <begin position="12"/>
        <end position="30"/>
    </location>
</feature>
<evidence type="ECO:0000256" key="9">
    <source>
        <dbReference type="HAMAP-Rule" id="MF_01464"/>
    </source>
</evidence>
<comment type="subcellular location">
    <subcellularLocation>
        <location evidence="1 9">Cell membrane</location>
        <topology evidence="1 9">Multi-pass membrane protein</topology>
    </subcellularLocation>
</comment>
<feature type="transmembrane region" description="Helical" evidence="9">
    <location>
        <begin position="235"/>
        <end position="252"/>
    </location>
</feature>
<protein>
    <recommendedName>
        <fullName evidence="9">Protein-export membrane protein SecF</fullName>
    </recommendedName>
</protein>
<evidence type="ECO:0000256" key="6">
    <source>
        <dbReference type="ARBA" id="ARBA00022989"/>
    </source>
</evidence>
<dbReference type="InterPro" id="IPR048634">
    <property type="entry name" value="SecD_SecF_C"/>
</dbReference>
<evidence type="ECO:0000256" key="7">
    <source>
        <dbReference type="ARBA" id="ARBA00023010"/>
    </source>
</evidence>
<dbReference type="InterPro" id="IPR022645">
    <property type="entry name" value="SecD/SecF_bac"/>
</dbReference>
<dbReference type="PRINTS" id="PR01755">
    <property type="entry name" value="SECFTRNLCASE"/>
</dbReference>
<keyword evidence="8 9" id="KW-0472">Membrane</keyword>
<evidence type="ECO:0000256" key="4">
    <source>
        <dbReference type="ARBA" id="ARBA00022692"/>
    </source>
</evidence>
<accession>A0AAE3EFH0</accession>
<keyword evidence="3 9" id="KW-1003">Cell membrane</keyword>
<name>A0AAE3EFH0_9SPIR</name>
<dbReference type="SUPFAM" id="SSF82866">
    <property type="entry name" value="Multidrug efflux transporter AcrB transmembrane domain"/>
    <property type="match status" value="1"/>
</dbReference>
<keyword evidence="2 9" id="KW-0813">Transport</keyword>
<dbReference type="GO" id="GO:0015450">
    <property type="term" value="F:protein-transporting ATPase activity"/>
    <property type="evidence" value="ECO:0007669"/>
    <property type="project" value="InterPro"/>
</dbReference>
<evidence type="ECO:0000313" key="11">
    <source>
        <dbReference type="EMBL" id="MCD1653341.1"/>
    </source>
</evidence>
<comment type="function">
    <text evidence="9">Part of the Sec protein translocase complex. Interacts with the SecYEG preprotein conducting channel. SecDF uses the proton motive force (PMF) to complete protein translocation after the ATP-dependent function of SecA.</text>
</comment>
<evidence type="ECO:0000259" key="10">
    <source>
        <dbReference type="Pfam" id="PF02355"/>
    </source>
</evidence>
<organism evidence="11 12">
    <name type="scientific">Teretinema zuelzerae</name>
    <dbReference type="NCBI Taxonomy" id="156"/>
    <lineage>
        <taxon>Bacteria</taxon>
        <taxon>Pseudomonadati</taxon>
        <taxon>Spirochaetota</taxon>
        <taxon>Spirochaetia</taxon>
        <taxon>Spirochaetales</taxon>
        <taxon>Treponemataceae</taxon>
        <taxon>Teretinema</taxon>
    </lineage>
</organism>
<dbReference type="Gene3D" id="1.20.1640.10">
    <property type="entry name" value="Multidrug efflux transporter AcrB transmembrane domain"/>
    <property type="match status" value="1"/>
</dbReference>
<dbReference type="GO" id="GO:0043952">
    <property type="term" value="P:protein transport by the Sec complex"/>
    <property type="evidence" value="ECO:0007669"/>
    <property type="project" value="UniProtKB-UniRule"/>
</dbReference>
<dbReference type="PANTHER" id="PTHR30081">
    <property type="entry name" value="PROTEIN-EXPORT MEMBRANE PROTEIN SEC"/>
    <property type="match status" value="1"/>
</dbReference>
<dbReference type="NCBIfam" id="TIGR00966">
    <property type="entry name" value="transloc_SecF"/>
    <property type="match status" value="1"/>
</dbReference>
<dbReference type="GO" id="GO:0065002">
    <property type="term" value="P:intracellular protein transmembrane transport"/>
    <property type="evidence" value="ECO:0007669"/>
    <property type="project" value="UniProtKB-UniRule"/>
</dbReference>
<feature type="transmembrane region" description="Helical" evidence="9">
    <location>
        <begin position="259"/>
        <end position="280"/>
    </location>
</feature>
<keyword evidence="7 9" id="KW-0811">Translocation</keyword>
<evidence type="ECO:0000256" key="2">
    <source>
        <dbReference type="ARBA" id="ARBA00022448"/>
    </source>
</evidence>
<comment type="similarity">
    <text evidence="9">Belongs to the SecD/SecF family. SecF subfamily.</text>
</comment>
<dbReference type="AlphaFoldDB" id="A0AAE3EFH0"/>
<evidence type="ECO:0000313" key="12">
    <source>
        <dbReference type="Proteomes" id="UP001198163"/>
    </source>
</evidence>
<keyword evidence="5 9" id="KW-0653">Protein transport</keyword>
<gene>
    <name evidence="9 11" type="primary">secF</name>
    <name evidence="11" type="ORF">K7J14_01340</name>
</gene>